<dbReference type="GeneID" id="34521883"/>
<feature type="transmembrane region" description="Helical" evidence="6">
    <location>
        <begin position="297"/>
        <end position="320"/>
    </location>
</feature>
<feature type="transmembrane region" description="Helical" evidence="6">
    <location>
        <begin position="70"/>
        <end position="89"/>
    </location>
</feature>
<gene>
    <name evidence="8" type="ORF">KUCA_T00004488001</name>
</gene>
<dbReference type="RefSeq" id="XP_022460495.1">
    <property type="nucleotide sequence ID" value="XM_022601227.1"/>
</dbReference>
<reference evidence="8" key="2">
    <citation type="submission" date="2014-02" db="EMBL/GenBank/DDBJ databases">
        <title>Complete DNA sequence of /Kuraishia capsulata/ illustrates novel genomic features among budding yeasts (/Saccharomycotina/).</title>
        <authorList>
            <person name="Morales L."/>
            <person name="Noel B."/>
            <person name="Porcel B."/>
            <person name="Marcet-Houben M."/>
            <person name="Hullo M-F."/>
            <person name="Sacerdot C."/>
            <person name="Tekaia F."/>
            <person name="Leh-Louis V."/>
            <person name="Despons L."/>
            <person name="Khanna V."/>
            <person name="Aury J-M."/>
            <person name="Barbe V."/>
            <person name="Couloux A."/>
            <person name="Labadie K."/>
            <person name="Pelletier E."/>
            <person name="Souciet J-L."/>
            <person name="Boekhout T."/>
            <person name="Gabaldon T."/>
            <person name="Wincker P."/>
            <person name="Dujon B."/>
        </authorList>
    </citation>
    <scope>NUCLEOTIDE SEQUENCE</scope>
    <source>
        <strain evidence="8">CBS 1993</strain>
    </source>
</reference>
<dbReference type="GO" id="GO:0022857">
    <property type="term" value="F:transmembrane transporter activity"/>
    <property type="evidence" value="ECO:0007669"/>
    <property type="project" value="InterPro"/>
</dbReference>
<dbReference type="InterPro" id="IPR005829">
    <property type="entry name" value="Sugar_transporter_CS"/>
</dbReference>
<name>W6MX96_9ASCO</name>
<keyword evidence="3 6" id="KW-0812">Transmembrane</keyword>
<feature type="domain" description="Major facilitator superfamily (MFS) profile" evidence="7">
    <location>
        <begin position="36"/>
        <end position="530"/>
    </location>
</feature>
<evidence type="ECO:0000256" key="3">
    <source>
        <dbReference type="ARBA" id="ARBA00022692"/>
    </source>
</evidence>
<sequence>MPDPEMGEKKLFLESNAGDGTLREDHYLHGTRLFVCLCSLFTCMFLVALDQTIVASILEEVGNHFDAENKVAWIATAFSFAMAIFIQIWGNISIAIGRKNAVLAAVVLFEIGSLVCALANSINMLIGGRVIGGIGGGGIMSLVMVIVSEIVPIEKRPIAMTGFSITFGFSSVMGPIVGGAFAINVSWRWCFYINLPIGALAAAAVFYIFNPPKPTGDFLPKLKAIDWFGFLLTIGGLSLFLLALSFGGNEFPWRSAAVICCFVLGILLVIIFLIWNFNFSKNPLIPAEIVKVRTIDLCCVGMFFVFGFFISLILYVSLYFQVVKGYNAIHSGLSLLPMIIPVVIFSLTTGIATTRLRYIKPFTVVGGTLAPVGCGLLCLLGVHSDISKRIGCQIVLGISTGILMQPFIIHLQMAAPKTPGSTILASTLLNFTRNLGSAICSDLSQLVYTSTLSNKIAALKGNEEYYRVGLDKYPLHDLINNTSEIQKLPAAAKEVILKVFMDAFKNVFYLTTGFAGITLICALLMPNDILPKKSEGVE</sequence>
<accession>W6MX96</accession>
<feature type="transmembrane region" description="Helical" evidence="6">
    <location>
        <begin position="159"/>
        <end position="183"/>
    </location>
</feature>
<organism evidence="8 9">
    <name type="scientific">Kuraishia capsulata CBS 1993</name>
    <dbReference type="NCBI Taxonomy" id="1382522"/>
    <lineage>
        <taxon>Eukaryota</taxon>
        <taxon>Fungi</taxon>
        <taxon>Dikarya</taxon>
        <taxon>Ascomycota</taxon>
        <taxon>Saccharomycotina</taxon>
        <taxon>Pichiomycetes</taxon>
        <taxon>Pichiales</taxon>
        <taxon>Pichiaceae</taxon>
        <taxon>Kuraishia</taxon>
    </lineage>
</organism>
<evidence type="ECO:0000256" key="4">
    <source>
        <dbReference type="ARBA" id="ARBA00022989"/>
    </source>
</evidence>
<evidence type="ECO:0000256" key="1">
    <source>
        <dbReference type="ARBA" id="ARBA00004141"/>
    </source>
</evidence>
<keyword evidence="4 6" id="KW-1133">Transmembrane helix</keyword>
<feature type="transmembrane region" description="Helical" evidence="6">
    <location>
        <begin position="189"/>
        <end position="209"/>
    </location>
</feature>
<keyword evidence="5 6" id="KW-0472">Membrane</keyword>
<protein>
    <recommendedName>
        <fullName evidence="7">Major facilitator superfamily (MFS) profile domain-containing protein</fullName>
    </recommendedName>
</protein>
<dbReference type="InterPro" id="IPR036259">
    <property type="entry name" value="MFS_trans_sf"/>
</dbReference>
<evidence type="ECO:0000313" key="8">
    <source>
        <dbReference type="EMBL" id="CDK28505.1"/>
    </source>
</evidence>
<comment type="similarity">
    <text evidence="2">Belongs to the major facilitator superfamily.</text>
</comment>
<dbReference type="Gene3D" id="1.20.1250.20">
    <property type="entry name" value="MFS general substrate transporter like domains"/>
    <property type="match status" value="1"/>
</dbReference>
<feature type="transmembrane region" description="Helical" evidence="6">
    <location>
        <begin position="507"/>
        <end position="525"/>
    </location>
</feature>
<evidence type="ECO:0000256" key="5">
    <source>
        <dbReference type="ARBA" id="ARBA00023136"/>
    </source>
</evidence>
<evidence type="ECO:0000259" key="7">
    <source>
        <dbReference type="PROSITE" id="PS50850"/>
    </source>
</evidence>
<dbReference type="Pfam" id="PF07690">
    <property type="entry name" value="MFS_1"/>
    <property type="match status" value="1"/>
</dbReference>
<dbReference type="InterPro" id="IPR011701">
    <property type="entry name" value="MFS"/>
</dbReference>
<dbReference type="EMBL" id="HG793129">
    <property type="protein sequence ID" value="CDK28505.1"/>
    <property type="molecule type" value="Genomic_DNA"/>
</dbReference>
<dbReference type="PANTHER" id="PTHR23501">
    <property type="entry name" value="MAJOR FACILITATOR SUPERFAMILY"/>
    <property type="match status" value="1"/>
</dbReference>
<dbReference type="Proteomes" id="UP000019384">
    <property type="component" value="Unassembled WGS sequence"/>
</dbReference>
<reference evidence="8" key="1">
    <citation type="submission" date="2013-12" db="EMBL/GenBank/DDBJ databases">
        <authorList>
            <person name="Genoscope - CEA"/>
        </authorList>
    </citation>
    <scope>NUCLEOTIDE SEQUENCE</scope>
    <source>
        <strain evidence="8">CBS 1993</strain>
    </source>
</reference>
<evidence type="ECO:0000256" key="6">
    <source>
        <dbReference type="SAM" id="Phobius"/>
    </source>
</evidence>
<feature type="transmembrane region" description="Helical" evidence="6">
    <location>
        <begin position="229"/>
        <end position="247"/>
    </location>
</feature>
<keyword evidence="9" id="KW-1185">Reference proteome</keyword>
<feature type="transmembrane region" description="Helical" evidence="6">
    <location>
        <begin position="394"/>
        <end position="411"/>
    </location>
</feature>
<dbReference type="PROSITE" id="PS00217">
    <property type="entry name" value="SUGAR_TRANSPORT_2"/>
    <property type="match status" value="1"/>
</dbReference>
<dbReference type="PROSITE" id="PS50850">
    <property type="entry name" value="MFS"/>
    <property type="match status" value="1"/>
</dbReference>
<feature type="transmembrane region" description="Helical" evidence="6">
    <location>
        <begin position="101"/>
        <end position="120"/>
    </location>
</feature>
<dbReference type="AlphaFoldDB" id="W6MX96"/>
<proteinExistence type="inferred from homology"/>
<dbReference type="InterPro" id="IPR020846">
    <property type="entry name" value="MFS_dom"/>
</dbReference>
<dbReference type="OrthoDB" id="10021397at2759"/>
<dbReference type="HOGENOM" id="CLU_000960_22_1_1"/>
<feature type="transmembrane region" description="Helical" evidence="6">
    <location>
        <begin position="126"/>
        <end position="147"/>
    </location>
</feature>
<evidence type="ECO:0000256" key="2">
    <source>
        <dbReference type="ARBA" id="ARBA00008335"/>
    </source>
</evidence>
<feature type="transmembrane region" description="Helical" evidence="6">
    <location>
        <begin position="253"/>
        <end position="277"/>
    </location>
</feature>
<dbReference type="SUPFAM" id="SSF103473">
    <property type="entry name" value="MFS general substrate transporter"/>
    <property type="match status" value="2"/>
</dbReference>
<dbReference type="GO" id="GO:0005886">
    <property type="term" value="C:plasma membrane"/>
    <property type="evidence" value="ECO:0007669"/>
    <property type="project" value="TreeGrafter"/>
</dbReference>
<feature type="transmembrane region" description="Helical" evidence="6">
    <location>
        <begin position="332"/>
        <end position="352"/>
    </location>
</feature>
<evidence type="ECO:0000313" key="9">
    <source>
        <dbReference type="Proteomes" id="UP000019384"/>
    </source>
</evidence>
<dbReference type="PANTHER" id="PTHR23501:SF198">
    <property type="entry name" value="AZOLE RESISTANCE PROTEIN 1-RELATED"/>
    <property type="match status" value="1"/>
</dbReference>
<dbReference type="Gene3D" id="1.20.1720.10">
    <property type="entry name" value="Multidrug resistance protein D"/>
    <property type="match status" value="1"/>
</dbReference>
<feature type="transmembrane region" description="Helical" evidence="6">
    <location>
        <begin position="33"/>
        <end position="58"/>
    </location>
</feature>
<feature type="transmembrane region" description="Helical" evidence="6">
    <location>
        <begin position="364"/>
        <end position="382"/>
    </location>
</feature>
<comment type="subcellular location">
    <subcellularLocation>
        <location evidence="1">Membrane</location>
        <topology evidence="1">Multi-pass membrane protein</topology>
    </subcellularLocation>
</comment>